<feature type="transmembrane region" description="Helical" evidence="1">
    <location>
        <begin position="255"/>
        <end position="277"/>
    </location>
</feature>
<feature type="transmembrane region" description="Helical" evidence="1">
    <location>
        <begin position="213"/>
        <end position="235"/>
    </location>
</feature>
<keyword evidence="1" id="KW-0812">Transmembrane</keyword>
<feature type="transmembrane region" description="Helical" evidence="1">
    <location>
        <begin position="172"/>
        <end position="193"/>
    </location>
</feature>
<feature type="transmembrane region" description="Helical" evidence="1">
    <location>
        <begin position="325"/>
        <end position="349"/>
    </location>
</feature>
<keyword evidence="1" id="KW-1133">Transmembrane helix</keyword>
<evidence type="ECO:0000313" key="2">
    <source>
        <dbReference type="EMBL" id="SVA09444.1"/>
    </source>
</evidence>
<proteinExistence type="predicted"/>
<sequence>MQSNAHKHNTMKTIVSLLALLGFTSPIYGSTASVAGPDNAILIVSFLFLMGVSQVGVVFCAICRLVYAQWAKPFFRLAELSTMAFAPFAIVGFLLIFTYEKELFYWLHSSADAHLSGITASWLTSEGLLYRNLYALIGFYGLSWAYVWKGIKQDRTGTTESTEVAHRKVERQLYLMSPWIITTFVLCNTFIAWDFAMMIVPASHGHQWVSTVFPIHFWFGSVFAGTAALIAFPALLGRSANSPFSERNVRQLSTLVTGFTLLWLYFYWAQFFVVWFGNLPHEFEPLWRQMYGHYAGYYWTMISGCFFIPLTALIFAYFNRSTGWMCLVALSICIGAWVNKYLMVIPIFSEDARIMDHLGQLGASLLLLIAFVAAVYGLTKRYSVYSNWELSLGPNPDR</sequence>
<dbReference type="PANTHER" id="PTHR43044:SF1">
    <property type="entry name" value="QUINOL:CYTOCHROME C OXIDOREDUCTASE QUINONE-BINDING SUBUNIT 2"/>
    <property type="match status" value="1"/>
</dbReference>
<reference evidence="2" key="1">
    <citation type="submission" date="2018-05" db="EMBL/GenBank/DDBJ databases">
        <authorList>
            <person name="Lanie J.A."/>
            <person name="Ng W.-L."/>
            <person name="Kazmierczak K.M."/>
            <person name="Andrzejewski T.M."/>
            <person name="Davidsen T.M."/>
            <person name="Wayne K.J."/>
            <person name="Tettelin H."/>
            <person name="Glass J.I."/>
            <person name="Rusch D."/>
            <person name="Podicherti R."/>
            <person name="Tsui H.-C.T."/>
            <person name="Winkler M.E."/>
        </authorList>
    </citation>
    <scope>NUCLEOTIDE SEQUENCE</scope>
</reference>
<keyword evidence="1" id="KW-0472">Membrane</keyword>
<organism evidence="2">
    <name type="scientific">marine metagenome</name>
    <dbReference type="NCBI Taxonomy" id="408172"/>
    <lineage>
        <taxon>unclassified sequences</taxon>
        <taxon>metagenomes</taxon>
        <taxon>ecological metagenomes</taxon>
    </lineage>
</organism>
<evidence type="ECO:0000256" key="1">
    <source>
        <dbReference type="SAM" id="Phobius"/>
    </source>
</evidence>
<protein>
    <submittedName>
        <fullName evidence="2">Uncharacterized protein</fullName>
    </submittedName>
</protein>
<dbReference type="AlphaFoldDB" id="A0A381T189"/>
<dbReference type="PANTHER" id="PTHR43044">
    <property type="match status" value="1"/>
</dbReference>
<feature type="transmembrane region" description="Helical" evidence="1">
    <location>
        <begin position="39"/>
        <end position="67"/>
    </location>
</feature>
<dbReference type="EMBL" id="UINC01003811">
    <property type="protein sequence ID" value="SVA09444.1"/>
    <property type="molecule type" value="Genomic_DNA"/>
</dbReference>
<feature type="transmembrane region" description="Helical" evidence="1">
    <location>
        <begin position="361"/>
        <end position="379"/>
    </location>
</feature>
<name>A0A381T189_9ZZZZ</name>
<accession>A0A381T189</accession>
<feature type="transmembrane region" description="Helical" evidence="1">
    <location>
        <begin position="297"/>
        <end position="318"/>
    </location>
</feature>
<feature type="transmembrane region" description="Helical" evidence="1">
    <location>
        <begin position="74"/>
        <end position="99"/>
    </location>
</feature>
<gene>
    <name evidence="2" type="ORF">METZ01_LOCUS62298</name>
</gene>
<feature type="transmembrane region" description="Helical" evidence="1">
    <location>
        <begin position="133"/>
        <end position="151"/>
    </location>
</feature>